<dbReference type="OrthoDB" id="66144at2759"/>
<evidence type="ECO:0000256" key="3">
    <source>
        <dbReference type="ARBA" id="ARBA00022679"/>
    </source>
</evidence>
<comment type="similarity">
    <text evidence="1">Belongs to the ANT/ATPSC lysine N-methyltransferase family.</text>
</comment>
<protein>
    <submittedName>
        <fullName evidence="6">FAM173 family</fullName>
    </submittedName>
</protein>
<dbReference type="EMBL" id="CCYD01002887">
    <property type="protein sequence ID" value="CEG48192.1"/>
    <property type="molecule type" value="Genomic_DNA"/>
</dbReference>
<dbReference type="PANTHER" id="PTHR13610">
    <property type="entry name" value="METHYLTRANSFERASE DOMAIN-CONTAINING PROTEIN"/>
    <property type="match status" value="1"/>
</dbReference>
<keyword evidence="2" id="KW-0489">Methyltransferase</keyword>
<evidence type="ECO:0000313" key="6">
    <source>
        <dbReference type="EMBL" id="CEG48192.1"/>
    </source>
</evidence>
<dbReference type="CDD" id="cd02440">
    <property type="entry name" value="AdoMet_MTases"/>
    <property type="match status" value="1"/>
</dbReference>
<keyword evidence="7" id="KW-1185">Reference proteome</keyword>
<dbReference type="GO" id="GO:1905706">
    <property type="term" value="P:regulation of mitochondrial ATP synthesis coupled proton transport"/>
    <property type="evidence" value="ECO:0007669"/>
    <property type="project" value="TreeGrafter"/>
</dbReference>
<dbReference type="GeneID" id="36400717"/>
<dbReference type="GO" id="GO:0005739">
    <property type="term" value="C:mitochondrion"/>
    <property type="evidence" value="ECO:0007669"/>
    <property type="project" value="TreeGrafter"/>
</dbReference>
<evidence type="ECO:0000256" key="4">
    <source>
        <dbReference type="ARBA" id="ARBA00022691"/>
    </source>
</evidence>
<reference evidence="7" key="1">
    <citation type="submission" date="2014-09" db="EMBL/GenBank/DDBJ databases">
        <authorList>
            <person name="Sharma Rahul"/>
            <person name="Thines Marco"/>
        </authorList>
    </citation>
    <scope>NUCLEOTIDE SEQUENCE [LARGE SCALE GENOMIC DNA]</scope>
</reference>
<name>A0A0P1B1V6_PLAHL</name>
<evidence type="ECO:0000313" key="7">
    <source>
        <dbReference type="Proteomes" id="UP000054928"/>
    </source>
</evidence>
<evidence type="ECO:0000256" key="5">
    <source>
        <dbReference type="SAM" id="Coils"/>
    </source>
</evidence>
<dbReference type="Gene3D" id="3.40.50.150">
    <property type="entry name" value="Vaccinia Virus protein VP39"/>
    <property type="match status" value="1"/>
</dbReference>
<evidence type="ECO:0000256" key="1">
    <source>
        <dbReference type="ARBA" id="ARBA00010633"/>
    </source>
</evidence>
<feature type="coiled-coil region" evidence="5">
    <location>
        <begin position="212"/>
        <end position="255"/>
    </location>
</feature>
<keyword evidence="3" id="KW-0808">Transferase</keyword>
<dbReference type="InterPro" id="IPR026170">
    <property type="entry name" value="FAM173A/B"/>
</dbReference>
<dbReference type="Pfam" id="PF06325">
    <property type="entry name" value="PrmA"/>
    <property type="match status" value="1"/>
</dbReference>
<dbReference type="AlphaFoldDB" id="A0A0P1B1V6"/>
<dbReference type="InterPro" id="IPR029063">
    <property type="entry name" value="SAM-dependent_MTases_sf"/>
</dbReference>
<dbReference type="GO" id="GO:0032259">
    <property type="term" value="P:methylation"/>
    <property type="evidence" value="ECO:0007669"/>
    <property type="project" value="UniProtKB-KW"/>
</dbReference>
<dbReference type="PANTHER" id="PTHR13610:SF11">
    <property type="entry name" value="METHYLTRANSFERASE DOMAIN-CONTAINING PROTEIN"/>
    <property type="match status" value="1"/>
</dbReference>
<sequence length="477" mass="53355">MSTGAPTEALAAFEPFVQWILSATTTDLSSLPGQFLSGSVVDDGADYVHDADTPDTTPKGRQSFNEACDARLALAEAESEYETAWDQLSYARRNLEMLGEELVAYHDERNETFKYIALLERRIMKLLQDRDLAIGETYTTEKLIQDALFFKAKQLERQKLQAEEQRKVRVASALRKLLLHRSGDESGNSSSDSPTATLSLSYTEKDVQRLHKELADSKVAAATAKAEQEERRHAKRRAERRCVELKLALAQISAEEDDLRTSLYQLTRARRNSVGHLQQISLFSSAALPLETPPAPTAGNYIHHTNQKPMVFNDDSDEEQQNPGALMWLEGDSLAPPCQSDHDIVSKIVEFARVTPADVLFDLGCGDGRICIEAAKRYGARARGVEIEEFLIMRFRELIAANNLQQLVSVSHGDLLEEDLSEATVIVTYLLPDALDQLRPKFIKLLDQSSKDDHTKMCLFLFTEVAVNLARPDKEGN</sequence>
<dbReference type="STRING" id="4781.A0A0P1B1V6"/>
<keyword evidence="4" id="KW-0949">S-adenosyl-L-methionine</keyword>
<dbReference type="SUPFAM" id="SSF53335">
    <property type="entry name" value="S-adenosyl-L-methionine-dependent methyltransferases"/>
    <property type="match status" value="1"/>
</dbReference>
<organism evidence="6 7">
    <name type="scientific">Plasmopara halstedii</name>
    <name type="common">Downy mildew of sunflower</name>
    <dbReference type="NCBI Taxonomy" id="4781"/>
    <lineage>
        <taxon>Eukaryota</taxon>
        <taxon>Sar</taxon>
        <taxon>Stramenopiles</taxon>
        <taxon>Oomycota</taxon>
        <taxon>Peronosporomycetes</taxon>
        <taxon>Peronosporales</taxon>
        <taxon>Peronosporaceae</taxon>
        <taxon>Plasmopara</taxon>
    </lineage>
</organism>
<proteinExistence type="inferred from homology"/>
<dbReference type="GO" id="GO:0016279">
    <property type="term" value="F:protein-lysine N-methyltransferase activity"/>
    <property type="evidence" value="ECO:0007669"/>
    <property type="project" value="InterPro"/>
</dbReference>
<evidence type="ECO:0000256" key="2">
    <source>
        <dbReference type="ARBA" id="ARBA00022603"/>
    </source>
</evidence>
<dbReference type="Proteomes" id="UP000054928">
    <property type="component" value="Unassembled WGS sequence"/>
</dbReference>
<keyword evidence="5" id="KW-0175">Coiled coil</keyword>
<dbReference type="RefSeq" id="XP_024584561.1">
    <property type="nucleotide sequence ID" value="XM_024719243.1"/>
</dbReference>
<accession>A0A0P1B1V6</accession>